<protein>
    <recommendedName>
        <fullName evidence="4">Stress response protein ish1</fullName>
    </recommendedName>
</protein>
<accession>A0A6A7C5S1</accession>
<evidence type="ECO:0008006" key="4">
    <source>
        <dbReference type="Google" id="ProtNLM"/>
    </source>
</evidence>
<gene>
    <name evidence="2" type="ORF">K470DRAFT_268782</name>
</gene>
<keyword evidence="3" id="KW-1185">Reference proteome</keyword>
<reference evidence="2" key="1">
    <citation type="journal article" date="2020" name="Stud. Mycol.">
        <title>101 Dothideomycetes genomes: a test case for predicting lifestyles and emergence of pathogens.</title>
        <authorList>
            <person name="Haridas S."/>
            <person name="Albert R."/>
            <person name="Binder M."/>
            <person name="Bloem J."/>
            <person name="Labutti K."/>
            <person name="Salamov A."/>
            <person name="Andreopoulos B."/>
            <person name="Baker S."/>
            <person name="Barry K."/>
            <person name="Bills G."/>
            <person name="Bluhm B."/>
            <person name="Cannon C."/>
            <person name="Castanera R."/>
            <person name="Culley D."/>
            <person name="Daum C."/>
            <person name="Ezra D."/>
            <person name="Gonzalez J."/>
            <person name="Henrissat B."/>
            <person name="Kuo A."/>
            <person name="Liang C."/>
            <person name="Lipzen A."/>
            <person name="Lutzoni F."/>
            <person name="Magnuson J."/>
            <person name="Mondo S."/>
            <person name="Nolan M."/>
            <person name="Ohm R."/>
            <person name="Pangilinan J."/>
            <person name="Park H.-J."/>
            <person name="Ramirez L."/>
            <person name="Alfaro M."/>
            <person name="Sun H."/>
            <person name="Tritt A."/>
            <person name="Yoshinaga Y."/>
            <person name="Zwiers L.-H."/>
            <person name="Turgeon B."/>
            <person name="Goodwin S."/>
            <person name="Spatafora J."/>
            <person name="Crous P."/>
            <person name="Grigoriev I."/>
        </authorList>
    </citation>
    <scope>NUCLEOTIDE SEQUENCE</scope>
    <source>
        <strain evidence="2">CBS 480.64</strain>
    </source>
</reference>
<sequence length="405" mass="44020">MKFGFSTITVVALASQCVVGNILGTDTSRHAYNKWHETELERWLSDHDVSFPTPADRKELLDKVQANWEDNVVKPYNKWDARQLSHYLQSQGYEIKKGTENNKDSLLKQVQAAWKDTANNVNDAYSQVQTWIFDSWTESQLKAFLDNHSIPNPSPRTRDSLLHTARANYHEAAKKAGETSAYPGNWLYKAWSDSELKEWLDERGVPVPQPGSRDKMIAQIRRNSKLAADRAQAQYSSLSKSAEAAQHTLSDALLESWSDSQIKEWCDRNGIKVPQGSKRNELIALARKHAAALSGNNAASSASKAYGAATTSAGNMYAQATAGLYGSFQNFYDQIMNNLGLASAEAKSSLSSASVRAASSSSSISSLASKAASSASKSASKKGENAAAAASSAARKASAEAKAEL</sequence>
<dbReference type="Proteomes" id="UP000799421">
    <property type="component" value="Unassembled WGS sequence"/>
</dbReference>
<keyword evidence="1" id="KW-0732">Signal</keyword>
<feature type="chain" id="PRO_5025497214" description="Stress response protein ish1" evidence="1">
    <location>
        <begin position="21"/>
        <end position="405"/>
    </location>
</feature>
<dbReference type="AlphaFoldDB" id="A0A6A7C5S1"/>
<dbReference type="EMBL" id="MU005964">
    <property type="protein sequence ID" value="KAF2862834.1"/>
    <property type="molecule type" value="Genomic_DNA"/>
</dbReference>
<evidence type="ECO:0000313" key="3">
    <source>
        <dbReference type="Proteomes" id="UP000799421"/>
    </source>
</evidence>
<evidence type="ECO:0000256" key="1">
    <source>
        <dbReference type="SAM" id="SignalP"/>
    </source>
</evidence>
<feature type="signal peptide" evidence="1">
    <location>
        <begin position="1"/>
        <end position="20"/>
    </location>
</feature>
<proteinExistence type="predicted"/>
<evidence type="ECO:0000313" key="2">
    <source>
        <dbReference type="EMBL" id="KAF2862834.1"/>
    </source>
</evidence>
<name>A0A6A7C5S1_9PEZI</name>
<organism evidence="2 3">
    <name type="scientific">Piedraia hortae CBS 480.64</name>
    <dbReference type="NCBI Taxonomy" id="1314780"/>
    <lineage>
        <taxon>Eukaryota</taxon>
        <taxon>Fungi</taxon>
        <taxon>Dikarya</taxon>
        <taxon>Ascomycota</taxon>
        <taxon>Pezizomycotina</taxon>
        <taxon>Dothideomycetes</taxon>
        <taxon>Dothideomycetidae</taxon>
        <taxon>Capnodiales</taxon>
        <taxon>Piedraiaceae</taxon>
        <taxon>Piedraia</taxon>
    </lineage>
</organism>
<dbReference type="InterPro" id="IPR018803">
    <property type="entry name" value="Ish1/Msc1-like"/>
</dbReference>
<dbReference type="Pfam" id="PF10281">
    <property type="entry name" value="Ish1"/>
    <property type="match status" value="4"/>
</dbReference>
<dbReference type="OrthoDB" id="2527403at2759"/>